<dbReference type="PROSITE" id="PS50801">
    <property type="entry name" value="STAS"/>
    <property type="match status" value="1"/>
</dbReference>
<dbReference type="SUPFAM" id="SSF52091">
    <property type="entry name" value="SpoIIaa-like"/>
    <property type="match status" value="1"/>
</dbReference>
<dbReference type="InterPro" id="IPR001902">
    <property type="entry name" value="SLC26A/SulP_fam"/>
</dbReference>
<keyword evidence="2 5" id="KW-0812">Transmembrane</keyword>
<name>A0ABT7VQF5_9GAMM</name>
<comment type="subcellular location">
    <subcellularLocation>
        <location evidence="1">Membrane</location>
        <topology evidence="1">Multi-pass membrane protein</topology>
    </subcellularLocation>
</comment>
<protein>
    <submittedName>
        <fullName evidence="7">SulP family inorganic anion transporter</fullName>
    </submittedName>
</protein>
<feature type="transmembrane region" description="Helical" evidence="5">
    <location>
        <begin position="339"/>
        <end position="362"/>
    </location>
</feature>
<feature type="transmembrane region" description="Helical" evidence="5">
    <location>
        <begin position="187"/>
        <end position="205"/>
    </location>
</feature>
<organism evidence="7 8">
    <name type="scientific">Candidatus Marithioploca araucensis</name>
    <dbReference type="NCBI Taxonomy" id="70273"/>
    <lineage>
        <taxon>Bacteria</taxon>
        <taxon>Pseudomonadati</taxon>
        <taxon>Pseudomonadota</taxon>
        <taxon>Gammaproteobacteria</taxon>
        <taxon>Thiotrichales</taxon>
        <taxon>Thiotrichaceae</taxon>
        <taxon>Candidatus Marithioploca</taxon>
    </lineage>
</organism>
<dbReference type="InterPro" id="IPR002645">
    <property type="entry name" value="STAS_dom"/>
</dbReference>
<dbReference type="CDD" id="cd07042">
    <property type="entry name" value="STAS_SulP_like_sulfate_transporter"/>
    <property type="match status" value="1"/>
</dbReference>
<evidence type="ECO:0000256" key="2">
    <source>
        <dbReference type="ARBA" id="ARBA00022692"/>
    </source>
</evidence>
<feature type="transmembrane region" description="Helical" evidence="5">
    <location>
        <begin position="400"/>
        <end position="430"/>
    </location>
</feature>
<evidence type="ECO:0000313" key="8">
    <source>
        <dbReference type="Proteomes" id="UP001171945"/>
    </source>
</evidence>
<evidence type="ECO:0000313" key="7">
    <source>
        <dbReference type="EMBL" id="MDM8561887.1"/>
    </source>
</evidence>
<feature type="transmembrane region" description="Helical" evidence="5">
    <location>
        <begin position="60"/>
        <end position="77"/>
    </location>
</feature>
<dbReference type="Pfam" id="PF00916">
    <property type="entry name" value="Sulfate_transp"/>
    <property type="match status" value="1"/>
</dbReference>
<proteinExistence type="predicted"/>
<evidence type="ECO:0000256" key="5">
    <source>
        <dbReference type="SAM" id="Phobius"/>
    </source>
</evidence>
<comment type="caution">
    <text evidence="7">The sequence shown here is derived from an EMBL/GenBank/DDBJ whole genome shotgun (WGS) entry which is preliminary data.</text>
</comment>
<feature type="transmembrane region" description="Helical" evidence="5">
    <location>
        <begin position="33"/>
        <end position="54"/>
    </location>
</feature>
<keyword evidence="8" id="KW-1185">Reference proteome</keyword>
<keyword evidence="3 5" id="KW-1133">Transmembrane helix</keyword>
<feature type="transmembrane region" description="Helical" evidence="5">
    <location>
        <begin position="270"/>
        <end position="293"/>
    </location>
</feature>
<sequence>MNQEISHANWWHKLFPFLLWFPMLDRETIKVDIVAGIVAGVLILPQAIALATLAGMPPEYGFYTAIFPVIIASLYGSSWHALSGPNTAMCVMMGSALGLYASESTPDYIMYAITLSFMVGVIQIVFGALKLGVVFNYFSHTVMVAIVTGVGIIIIVQQVGNFLGIIIDTSEPIEDTVVQIFYNFPRSNWYAVFVGSVTVISGLIVKRWFKKWPYLIVCVIVGMIVTKGLDIIFGSGTVNLDKLGTMVLSPLPLSAPDFSPENFAEAAEGLYTIAFVLAFLGLMQSCVIARAMAIKSGQNVNMNQEVIGQGLSNIGGSFLSCFPSCGSFNRSASNLETGAITPLAGVISAIALGLLMIFASPIVAEMPITVMAGVLFLVGAGLIKLQDIKKLLQIRGEARIIFLLTLGTTVYGGLDKGVFMAIFLSIVAYLRSTSSPELDLFVGEEAKHYIPNNLKGAATVLQISGNVFFGSVHTLERVLSDLSQTDNRQSHLVIDGEYLHHLDMAGAKILVQEAKKRQKNGYQLALLLRDHNLDDVLQRGGLINILGRENILYGSFGGGYCQNFRRSPT</sequence>
<reference evidence="7" key="1">
    <citation type="submission" date="2023-06" db="EMBL/GenBank/DDBJ databases">
        <title>Uncultivated large filamentous bacteria from sulfidic sediments reveal new species and different genomic features in energy metabolism and defense.</title>
        <authorList>
            <person name="Fonseca A."/>
        </authorList>
    </citation>
    <scope>NUCLEOTIDE SEQUENCE</scope>
    <source>
        <strain evidence="7">HSG4</strain>
    </source>
</reference>
<dbReference type="Gene3D" id="3.30.750.24">
    <property type="entry name" value="STAS domain"/>
    <property type="match status" value="1"/>
</dbReference>
<keyword evidence="4 5" id="KW-0472">Membrane</keyword>
<accession>A0ABT7VQF5</accession>
<dbReference type="EMBL" id="JAUCGM010000017">
    <property type="protein sequence ID" value="MDM8561887.1"/>
    <property type="molecule type" value="Genomic_DNA"/>
</dbReference>
<evidence type="ECO:0000256" key="3">
    <source>
        <dbReference type="ARBA" id="ARBA00022989"/>
    </source>
</evidence>
<dbReference type="Proteomes" id="UP001171945">
    <property type="component" value="Unassembled WGS sequence"/>
</dbReference>
<feature type="transmembrane region" description="Helical" evidence="5">
    <location>
        <begin position="108"/>
        <end position="129"/>
    </location>
</feature>
<dbReference type="InterPro" id="IPR011547">
    <property type="entry name" value="SLC26A/SulP_dom"/>
</dbReference>
<evidence type="ECO:0000256" key="1">
    <source>
        <dbReference type="ARBA" id="ARBA00004141"/>
    </source>
</evidence>
<feature type="transmembrane region" description="Helical" evidence="5">
    <location>
        <begin position="212"/>
        <end position="233"/>
    </location>
</feature>
<dbReference type="Pfam" id="PF01740">
    <property type="entry name" value="STAS"/>
    <property type="match status" value="1"/>
</dbReference>
<evidence type="ECO:0000259" key="6">
    <source>
        <dbReference type="PROSITE" id="PS50801"/>
    </source>
</evidence>
<feature type="domain" description="STAS" evidence="6">
    <location>
        <begin position="460"/>
        <end position="551"/>
    </location>
</feature>
<feature type="transmembrane region" description="Helical" evidence="5">
    <location>
        <begin position="368"/>
        <end position="388"/>
    </location>
</feature>
<evidence type="ECO:0000256" key="4">
    <source>
        <dbReference type="ARBA" id="ARBA00023136"/>
    </source>
</evidence>
<dbReference type="InterPro" id="IPR036513">
    <property type="entry name" value="STAS_dom_sf"/>
</dbReference>
<feature type="transmembrane region" description="Helical" evidence="5">
    <location>
        <begin position="141"/>
        <end position="167"/>
    </location>
</feature>
<gene>
    <name evidence="7" type="ORF">QUF54_00870</name>
</gene>
<dbReference type="PANTHER" id="PTHR11814">
    <property type="entry name" value="SULFATE TRANSPORTER"/>
    <property type="match status" value="1"/>
</dbReference>